<dbReference type="EMBL" id="CP000510">
    <property type="protein sequence ID" value="ABM03885.1"/>
    <property type="molecule type" value="Genomic_DNA"/>
</dbReference>
<organism evidence="1 2">
    <name type="scientific">Psychromonas ingrahamii (strain DSM 17664 / CCUG 51855 / 37)</name>
    <dbReference type="NCBI Taxonomy" id="357804"/>
    <lineage>
        <taxon>Bacteria</taxon>
        <taxon>Pseudomonadati</taxon>
        <taxon>Pseudomonadota</taxon>
        <taxon>Gammaproteobacteria</taxon>
        <taxon>Alteromonadales</taxon>
        <taxon>Psychromonadaceae</taxon>
        <taxon>Psychromonas</taxon>
    </lineage>
</organism>
<name>A1SWM0_PSYIN</name>
<dbReference type="HOGENOM" id="CLU_3188111_0_0_6"/>
<reference evidence="1 2" key="1">
    <citation type="submission" date="2007-01" db="EMBL/GenBank/DDBJ databases">
        <title>Complete sequence of Psychromonas ingrahamii 37.</title>
        <authorList>
            <consortium name="US DOE Joint Genome Institute"/>
            <person name="Copeland A."/>
            <person name="Lucas S."/>
            <person name="Lapidus A."/>
            <person name="Barry K."/>
            <person name="Detter J.C."/>
            <person name="Glavina del Rio T."/>
            <person name="Hammon N."/>
            <person name="Israni S."/>
            <person name="Dalin E."/>
            <person name="Tice H."/>
            <person name="Pitluck S."/>
            <person name="Thompson L.S."/>
            <person name="Brettin T."/>
            <person name="Bruce D."/>
            <person name="Han C."/>
            <person name="Tapia R."/>
            <person name="Schmutz J."/>
            <person name="Larimer F."/>
            <person name="Land M."/>
            <person name="Hauser L."/>
            <person name="Kyrpides N."/>
            <person name="Ivanova N."/>
            <person name="Staley J."/>
            <person name="Richardson P."/>
        </authorList>
    </citation>
    <scope>NUCLEOTIDE SEQUENCE [LARGE SCALE GENOMIC DNA]</scope>
    <source>
        <strain evidence="1 2">37</strain>
    </source>
</reference>
<gene>
    <name evidence="1" type="ordered locus">Ping_2141</name>
</gene>
<dbReference type="KEGG" id="pin:Ping_2141"/>
<dbReference type="AlphaFoldDB" id="A1SWM0"/>
<keyword evidence="2" id="KW-1185">Reference proteome</keyword>
<evidence type="ECO:0000313" key="2">
    <source>
        <dbReference type="Proteomes" id="UP000000639"/>
    </source>
</evidence>
<proteinExistence type="predicted"/>
<dbReference type="Proteomes" id="UP000000639">
    <property type="component" value="Chromosome"/>
</dbReference>
<protein>
    <submittedName>
        <fullName evidence="1">Uncharacterized protein</fullName>
    </submittedName>
</protein>
<evidence type="ECO:0000313" key="1">
    <source>
        <dbReference type="EMBL" id="ABM03885.1"/>
    </source>
</evidence>
<accession>A1SWM0</accession>
<sequence length="46" mass="5211">MAACNCNWRILPCSWRLGKKTLPVNTAAEQMTERVGNYITINEILS</sequence>